<dbReference type="RefSeq" id="WP_058887766.1">
    <property type="nucleotide sequence ID" value="NZ_LQBM01000002.1"/>
</dbReference>
<dbReference type="Gene3D" id="3.40.50.720">
    <property type="entry name" value="NAD(P)-binding Rossmann-like Domain"/>
    <property type="match status" value="1"/>
</dbReference>
<dbReference type="PRINTS" id="PR00080">
    <property type="entry name" value="SDRFAMILY"/>
</dbReference>
<dbReference type="GO" id="GO:0016491">
    <property type="term" value="F:oxidoreductase activity"/>
    <property type="evidence" value="ECO:0007669"/>
    <property type="project" value="UniProtKB-KW"/>
</dbReference>
<dbReference type="PRINTS" id="PR00081">
    <property type="entry name" value="GDHRDH"/>
</dbReference>
<evidence type="ECO:0000256" key="3">
    <source>
        <dbReference type="RuleBase" id="RU000363"/>
    </source>
</evidence>
<comment type="similarity">
    <text evidence="1 3">Belongs to the short-chain dehydrogenases/reductases (SDR) family.</text>
</comment>
<evidence type="ECO:0000256" key="1">
    <source>
        <dbReference type="ARBA" id="ARBA00006484"/>
    </source>
</evidence>
<dbReference type="EMBL" id="LQBM01000002">
    <property type="protein sequence ID" value="KUG59532.1"/>
    <property type="molecule type" value="Genomic_DNA"/>
</dbReference>
<sequence>MTSQKTWLITGAGRGLGRAITLAALDAGHSVVATVRGTHDLPVSDQLLVRELDVRNRADVLLVVEDTIGRFGSFDVVVNNAGYGLIGAVEEISEGEAREILDTDLLGPLWVSQAAIPVMRQQGRGHIIQISTVGAVGTMPTLGLYNAAKWGLEGFSEAMAAEVAQFGIRVTLAEPGAMATDWAGKSMRFSSPVPAYDELRESLFGSPTVPWPASEIDDDTSDGTPASEIAAALLAHVQDPEDTRLRLLLGDDAPGQVRAALDLRLRDYSRDPRFD</sequence>
<protein>
    <submittedName>
        <fullName evidence="4">Short-chain dehydrogenase</fullName>
    </submittedName>
</protein>
<dbReference type="InterPro" id="IPR002347">
    <property type="entry name" value="SDR_fam"/>
</dbReference>
<comment type="caution">
    <text evidence="4">The sequence shown here is derived from an EMBL/GenBank/DDBJ whole genome shotgun (WGS) entry which is preliminary data.</text>
</comment>
<organism evidence="4 5">
    <name type="scientific">Nesterenkonia jeotgali</name>
    <dbReference type="NCBI Taxonomy" id="317018"/>
    <lineage>
        <taxon>Bacteria</taxon>
        <taxon>Bacillati</taxon>
        <taxon>Actinomycetota</taxon>
        <taxon>Actinomycetes</taxon>
        <taxon>Micrococcales</taxon>
        <taxon>Micrococcaceae</taxon>
        <taxon>Nesterenkonia</taxon>
    </lineage>
</organism>
<gene>
    <name evidence="4" type="ORF">AVL63_10325</name>
</gene>
<proteinExistence type="inferred from homology"/>
<evidence type="ECO:0000313" key="4">
    <source>
        <dbReference type="EMBL" id="KUG59532.1"/>
    </source>
</evidence>
<dbReference type="OrthoDB" id="286404at2"/>
<accession>A0A0W8IHU3</accession>
<reference evidence="5" key="1">
    <citation type="submission" date="2015-12" db="EMBL/GenBank/DDBJ databases">
        <authorList>
            <person name="Nair G.R."/>
            <person name="Kaur G."/>
            <person name="Mayilraj S."/>
        </authorList>
    </citation>
    <scope>NUCLEOTIDE SEQUENCE [LARGE SCALE GENOMIC DNA]</scope>
    <source>
        <strain evidence="5">CD08_7</strain>
    </source>
</reference>
<evidence type="ECO:0000256" key="2">
    <source>
        <dbReference type="ARBA" id="ARBA00023002"/>
    </source>
</evidence>
<evidence type="ECO:0000313" key="5">
    <source>
        <dbReference type="Proteomes" id="UP000054023"/>
    </source>
</evidence>
<dbReference type="CDD" id="cd05374">
    <property type="entry name" value="17beta-HSD-like_SDR_c"/>
    <property type="match status" value="1"/>
</dbReference>
<dbReference type="Proteomes" id="UP000054023">
    <property type="component" value="Unassembled WGS sequence"/>
</dbReference>
<dbReference type="AlphaFoldDB" id="A0A0W8IHU3"/>
<keyword evidence="5" id="KW-1185">Reference proteome</keyword>
<dbReference type="SUPFAM" id="SSF51735">
    <property type="entry name" value="NAD(P)-binding Rossmann-fold domains"/>
    <property type="match status" value="1"/>
</dbReference>
<dbReference type="InterPro" id="IPR051911">
    <property type="entry name" value="SDR_oxidoreductase"/>
</dbReference>
<dbReference type="STRING" id="317018.AVL63_10325"/>
<dbReference type="Pfam" id="PF00106">
    <property type="entry name" value="adh_short"/>
    <property type="match status" value="1"/>
</dbReference>
<keyword evidence="2" id="KW-0560">Oxidoreductase</keyword>
<dbReference type="PANTHER" id="PTHR43976">
    <property type="entry name" value="SHORT CHAIN DEHYDROGENASE"/>
    <property type="match status" value="1"/>
</dbReference>
<dbReference type="InterPro" id="IPR036291">
    <property type="entry name" value="NAD(P)-bd_dom_sf"/>
</dbReference>
<name>A0A0W8IHU3_9MICC</name>
<dbReference type="PANTHER" id="PTHR43976:SF16">
    <property type="entry name" value="SHORT-CHAIN DEHYDROGENASE_REDUCTASE FAMILY PROTEIN"/>
    <property type="match status" value="1"/>
</dbReference>